<proteinExistence type="predicted"/>
<comment type="caution">
    <text evidence="1">The sequence shown here is derived from an EMBL/GenBank/DDBJ whole genome shotgun (WGS) entry which is preliminary data.</text>
</comment>
<keyword evidence="2" id="KW-1185">Reference proteome</keyword>
<dbReference type="EMBL" id="JACDTY010000025">
    <property type="protein sequence ID" value="MBA1144603.1"/>
    <property type="molecule type" value="Genomic_DNA"/>
</dbReference>
<reference evidence="1 2" key="1">
    <citation type="submission" date="2020-07" db="EMBL/GenBank/DDBJ databases">
        <title>Definition of the novel symbiovar canariense within Mesorhizobium novociceri, a new species of genus Mesorhizobium nodulating Cicer canariense in the Caldera de Taburiente National Park (La Palma, Canary Islands).</title>
        <authorList>
            <person name="Leon-Barrios M."/>
            <person name="Perez-Yepez J."/>
            <person name="Flores-Felix J.D."/>
            <person name="Ramirez-Baena M.H."/>
            <person name="Pulido-Suarez L."/>
            <person name="Igual J.M."/>
            <person name="Velazquez E."/>
            <person name="Peix A."/>
        </authorList>
    </citation>
    <scope>NUCLEOTIDE SEQUENCE [LARGE SCALE GENOMIC DNA]</scope>
    <source>
        <strain evidence="1 2">CCANP35</strain>
    </source>
</reference>
<name>A0A838BED6_9HYPH</name>
<dbReference type="AlphaFoldDB" id="A0A838BED6"/>
<protein>
    <submittedName>
        <fullName evidence="1">Uncharacterized protein</fullName>
    </submittedName>
</protein>
<accession>A0A838BED6</accession>
<organism evidence="1 2">
    <name type="scientific">Mesorhizobium neociceri</name>
    <dbReference type="NCBI Taxonomy" id="1307853"/>
    <lineage>
        <taxon>Bacteria</taxon>
        <taxon>Pseudomonadati</taxon>
        <taxon>Pseudomonadota</taxon>
        <taxon>Alphaproteobacteria</taxon>
        <taxon>Hyphomicrobiales</taxon>
        <taxon>Phyllobacteriaceae</taxon>
        <taxon>Mesorhizobium</taxon>
    </lineage>
</organism>
<sequence length="68" mass="7804">MDLRNLELARARQRVGRAKLDLERAENLLDEDCGVAMNLALCCRIRSAQRRVVEARLRLTKIDPGRTN</sequence>
<gene>
    <name evidence="1" type="ORF">H0241_30845</name>
</gene>
<dbReference type="RefSeq" id="WP_181061541.1">
    <property type="nucleotide sequence ID" value="NZ_JACDTY010000025.1"/>
</dbReference>
<evidence type="ECO:0000313" key="2">
    <source>
        <dbReference type="Proteomes" id="UP000558284"/>
    </source>
</evidence>
<evidence type="ECO:0000313" key="1">
    <source>
        <dbReference type="EMBL" id="MBA1144603.1"/>
    </source>
</evidence>
<dbReference type="Proteomes" id="UP000558284">
    <property type="component" value="Unassembled WGS sequence"/>
</dbReference>